<evidence type="ECO:0000256" key="1">
    <source>
        <dbReference type="ARBA" id="ARBA00001954"/>
    </source>
</evidence>
<dbReference type="InterPro" id="IPR036329">
    <property type="entry name" value="Aro-AA_hydroxylase_C_sf"/>
</dbReference>
<dbReference type="PANTHER" id="PTHR11473">
    <property type="entry name" value="AROMATIC AMINO ACID HYDROXYLASE"/>
    <property type="match status" value="1"/>
</dbReference>
<dbReference type="Gene3D" id="1.10.800.10">
    <property type="entry name" value="Aromatic amino acid hydroxylase"/>
    <property type="match status" value="1"/>
</dbReference>
<evidence type="ECO:0000256" key="5">
    <source>
        <dbReference type="ARBA" id="ARBA00023004"/>
    </source>
</evidence>
<keyword evidence="3" id="KW-0479">Metal-binding</keyword>
<evidence type="ECO:0000256" key="3">
    <source>
        <dbReference type="ARBA" id="ARBA00022723"/>
    </source>
</evidence>
<comment type="cofactor">
    <cofactor evidence="1">
        <name>Fe(2+)</name>
        <dbReference type="ChEBI" id="CHEBI:29033"/>
    </cofactor>
</comment>
<keyword evidence="5" id="KW-0408">Iron</keyword>
<evidence type="ECO:0000256" key="4">
    <source>
        <dbReference type="ARBA" id="ARBA00023002"/>
    </source>
</evidence>
<keyword evidence="9" id="KW-1185">Reference proteome</keyword>
<keyword evidence="4" id="KW-0560">Oxidoreductase</keyword>
<dbReference type="AlphaFoldDB" id="A0AAV4J1I9"/>
<dbReference type="GO" id="GO:0030424">
    <property type="term" value="C:axon"/>
    <property type="evidence" value="ECO:0007669"/>
    <property type="project" value="TreeGrafter"/>
</dbReference>
<keyword evidence="6" id="KW-0503">Monooxygenase</keyword>
<dbReference type="GO" id="GO:0004511">
    <property type="term" value="F:tyrosine 3-monooxygenase activity"/>
    <property type="evidence" value="ECO:0007669"/>
    <property type="project" value="TreeGrafter"/>
</dbReference>
<sequence>MSKNGKIFITHIESRKSRSEKEQHQLFMQLVCPHSAYENVCSSAKQSPLIRDVTLLEEKEPEKKDPWIPRHISDLDRCTHLITKFEPDLDYDHPVR</sequence>
<evidence type="ECO:0000259" key="7">
    <source>
        <dbReference type="PROSITE" id="PS51410"/>
    </source>
</evidence>
<protein>
    <submittedName>
        <fullName evidence="8">Tyrosine hydroxylase</fullName>
    </submittedName>
</protein>
<dbReference type="GO" id="GO:0009072">
    <property type="term" value="P:aromatic amino acid metabolic process"/>
    <property type="evidence" value="ECO:0007669"/>
    <property type="project" value="InterPro"/>
</dbReference>
<dbReference type="InterPro" id="IPR036951">
    <property type="entry name" value="ArAA_hydroxylase_sf"/>
</dbReference>
<dbReference type="EMBL" id="BMAT01006564">
    <property type="protein sequence ID" value="GFS15146.1"/>
    <property type="molecule type" value="Genomic_DNA"/>
</dbReference>
<dbReference type="GO" id="GO:0005506">
    <property type="term" value="F:iron ion binding"/>
    <property type="evidence" value="ECO:0007669"/>
    <property type="project" value="InterPro"/>
</dbReference>
<dbReference type="PROSITE" id="PS51410">
    <property type="entry name" value="BH4_AAA_HYDROXYL_2"/>
    <property type="match status" value="1"/>
</dbReference>
<dbReference type="Pfam" id="PF00351">
    <property type="entry name" value="Biopterin_H"/>
    <property type="match status" value="1"/>
</dbReference>
<organism evidence="8 9">
    <name type="scientific">Elysia marginata</name>
    <dbReference type="NCBI Taxonomy" id="1093978"/>
    <lineage>
        <taxon>Eukaryota</taxon>
        <taxon>Metazoa</taxon>
        <taxon>Spiralia</taxon>
        <taxon>Lophotrochozoa</taxon>
        <taxon>Mollusca</taxon>
        <taxon>Gastropoda</taxon>
        <taxon>Heterobranchia</taxon>
        <taxon>Euthyneura</taxon>
        <taxon>Panpulmonata</taxon>
        <taxon>Sacoglossa</taxon>
        <taxon>Placobranchoidea</taxon>
        <taxon>Plakobranchidae</taxon>
        <taxon>Elysia</taxon>
    </lineage>
</organism>
<comment type="similarity">
    <text evidence="2">Belongs to the biopterin-dependent aromatic amino acid hydroxylase family.</text>
</comment>
<dbReference type="GO" id="GO:0005737">
    <property type="term" value="C:cytoplasm"/>
    <property type="evidence" value="ECO:0007669"/>
    <property type="project" value="TreeGrafter"/>
</dbReference>
<dbReference type="Proteomes" id="UP000762676">
    <property type="component" value="Unassembled WGS sequence"/>
</dbReference>
<evidence type="ECO:0000256" key="2">
    <source>
        <dbReference type="ARBA" id="ARBA00009712"/>
    </source>
</evidence>
<accession>A0AAV4J1I9</accession>
<dbReference type="PANTHER" id="PTHR11473:SF15">
    <property type="entry name" value="TYROSINE 3-MONOOXYGENASE"/>
    <property type="match status" value="1"/>
</dbReference>
<proteinExistence type="inferred from homology"/>
<reference evidence="8 9" key="1">
    <citation type="journal article" date="2021" name="Elife">
        <title>Chloroplast acquisition without the gene transfer in kleptoplastic sea slugs, Plakobranchus ocellatus.</title>
        <authorList>
            <person name="Maeda T."/>
            <person name="Takahashi S."/>
            <person name="Yoshida T."/>
            <person name="Shimamura S."/>
            <person name="Takaki Y."/>
            <person name="Nagai Y."/>
            <person name="Toyoda A."/>
            <person name="Suzuki Y."/>
            <person name="Arimoto A."/>
            <person name="Ishii H."/>
            <person name="Satoh N."/>
            <person name="Nishiyama T."/>
            <person name="Hasebe M."/>
            <person name="Maruyama T."/>
            <person name="Minagawa J."/>
            <person name="Obokata J."/>
            <person name="Shigenobu S."/>
        </authorList>
    </citation>
    <scope>NUCLEOTIDE SEQUENCE [LARGE SCALE GENOMIC DNA]</scope>
</reference>
<comment type="caution">
    <text evidence="8">The sequence shown here is derived from an EMBL/GenBank/DDBJ whole genome shotgun (WGS) entry which is preliminary data.</text>
</comment>
<dbReference type="InterPro" id="IPR001273">
    <property type="entry name" value="ArAA_hydroxylase"/>
</dbReference>
<feature type="domain" description="Biopterin-dependent aromatic amino acid hydroxylase family profile" evidence="7">
    <location>
        <begin position="53"/>
        <end position="96"/>
    </location>
</feature>
<dbReference type="GO" id="GO:0043204">
    <property type="term" value="C:perikaryon"/>
    <property type="evidence" value="ECO:0007669"/>
    <property type="project" value="TreeGrafter"/>
</dbReference>
<dbReference type="SUPFAM" id="SSF56534">
    <property type="entry name" value="Aromatic aminoacid monoxygenases, catalytic and oligomerization domains"/>
    <property type="match status" value="1"/>
</dbReference>
<evidence type="ECO:0000256" key="6">
    <source>
        <dbReference type="ARBA" id="ARBA00023033"/>
    </source>
</evidence>
<name>A0AAV4J1I9_9GAST</name>
<gene>
    <name evidence="8" type="ORF">ElyMa_003180100</name>
</gene>
<evidence type="ECO:0000313" key="9">
    <source>
        <dbReference type="Proteomes" id="UP000762676"/>
    </source>
</evidence>
<dbReference type="InterPro" id="IPR019774">
    <property type="entry name" value="Aromatic-AA_hydroxylase_C"/>
</dbReference>
<evidence type="ECO:0000313" key="8">
    <source>
        <dbReference type="EMBL" id="GFS15146.1"/>
    </source>
</evidence>